<dbReference type="AlphaFoldDB" id="A0A2P2Q0T9"/>
<accession>A0A2P2Q0T9</accession>
<sequence length="46" mass="5563">MTMYLILRICYFKVLVGGDRLYKPSKHFMALLEFGRFSIRHLRIEV</sequence>
<name>A0A2P2Q0T9_RHIMU</name>
<evidence type="ECO:0000313" key="1">
    <source>
        <dbReference type="EMBL" id="MBX60563.1"/>
    </source>
</evidence>
<proteinExistence type="predicted"/>
<organism evidence="1">
    <name type="scientific">Rhizophora mucronata</name>
    <name type="common">Asiatic mangrove</name>
    <dbReference type="NCBI Taxonomy" id="61149"/>
    <lineage>
        <taxon>Eukaryota</taxon>
        <taxon>Viridiplantae</taxon>
        <taxon>Streptophyta</taxon>
        <taxon>Embryophyta</taxon>
        <taxon>Tracheophyta</taxon>
        <taxon>Spermatophyta</taxon>
        <taxon>Magnoliopsida</taxon>
        <taxon>eudicotyledons</taxon>
        <taxon>Gunneridae</taxon>
        <taxon>Pentapetalae</taxon>
        <taxon>rosids</taxon>
        <taxon>fabids</taxon>
        <taxon>Malpighiales</taxon>
        <taxon>Rhizophoraceae</taxon>
        <taxon>Rhizophora</taxon>
    </lineage>
</organism>
<protein>
    <submittedName>
        <fullName evidence="1">Uncharacterized protein</fullName>
    </submittedName>
</protein>
<dbReference type="EMBL" id="GGEC01080079">
    <property type="protein sequence ID" value="MBX60563.1"/>
    <property type="molecule type" value="Transcribed_RNA"/>
</dbReference>
<reference evidence="1" key="1">
    <citation type="submission" date="2018-02" db="EMBL/GenBank/DDBJ databases">
        <title>Rhizophora mucronata_Transcriptome.</title>
        <authorList>
            <person name="Meera S.P."/>
            <person name="Sreeshan A."/>
            <person name="Augustine A."/>
        </authorList>
    </citation>
    <scope>NUCLEOTIDE SEQUENCE</scope>
    <source>
        <tissue evidence="1">Leaf</tissue>
    </source>
</reference>